<dbReference type="Pfam" id="PF05636">
    <property type="entry name" value="HIGH_NTase1"/>
    <property type="match status" value="1"/>
</dbReference>
<dbReference type="GO" id="GO:0000049">
    <property type="term" value="F:tRNA binding"/>
    <property type="evidence" value="ECO:0007669"/>
    <property type="project" value="UniProtKB-KW"/>
</dbReference>
<feature type="binding site" evidence="2">
    <location>
        <begin position="7"/>
        <end position="20"/>
    </location>
    <ligand>
        <name>ATP</name>
        <dbReference type="ChEBI" id="CHEBI:30616"/>
    </ligand>
</feature>
<proteinExistence type="inferred from homology"/>
<evidence type="ECO:0000256" key="1">
    <source>
        <dbReference type="ARBA" id="ARBA00022694"/>
    </source>
</evidence>
<reference evidence="3" key="2">
    <citation type="submission" date="2021-04" db="EMBL/GenBank/DDBJ databases">
        <authorList>
            <person name="Gilroy R."/>
        </authorList>
    </citation>
    <scope>NUCLEOTIDE SEQUENCE</scope>
    <source>
        <strain evidence="3">CHK179-28034</strain>
    </source>
</reference>
<comment type="caution">
    <text evidence="3">The sequence shown here is derived from an EMBL/GenBank/DDBJ whole genome shotgun (WGS) entry which is preliminary data.</text>
</comment>
<feature type="binding site" evidence="2">
    <location>
        <position position="194"/>
    </location>
    <ligand>
        <name>ATP</name>
        <dbReference type="ChEBI" id="CHEBI:30616"/>
    </ligand>
</feature>
<comment type="subcellular location">
    <subcellularLocation>
        <location evidence="2">Cytoplasm</location>
    </subcellularLocation>
</comment>
<dbReference type="AlphaFoldDB" id="A0A9D2EMD2"/>
<dbReference type="EMBL" id="DXBR01000071">
    <property type="protein sequence ID" value="HIZ39872.1"/>
    <property type="molecule type" value="Genomic_DNA"/>
</dbReference>
<keyword evidence="2" id="KW-0547">Nucleotide-binding</keyword>
<evidence type="ECO:0000256" key="2">
    <source>
        <dbReference type="HAMAP-Rule" id="MF_01539"/>
    </source>
</evidence>
<keyword evidence="2" id="KW-0436">Ligase</keyword>
<dbReference type="SUPFAM" id="SSF52374">
    <property type="entry name" value="Nucleotidylyl transferase"/>
    <property type="match status" value="1"/>
</dbReference>
<dbReference type="Gene3D" id="3.40.50.620">
    <property type="entry name" value="HUPs"/>
    <property type="match status" value="1"/>
</dbReference>
<comment type="function">
    <text evidence="2">Catalyzes the formation of N(4)-acetylcytidine (ac(4)C) at the wobble position of elongator tRNA(Met), using acetate and ATP as substrates. First activates an acetate ion to form acetyladenylate (Ac-AMP) and then transfers the acetyl group to tRNA to form ac(4)C34.</text>
</comment>
<dbReference type="EC" id="6.3.4.-" evidence="2"/>
<keyword evidence="2" id="KW-0067">ATP-binding</keyword>
<sequence length="419" mass="47418">MITAGIIAEYNPFHRGHRYHIRETRKKTGADYIIAVMSGDYVQRGEPAAADKYLRTRLALEGGADLVIELPVIYSTASAEYFASAGVRLLHNLGCVDYLSFGSERAEVKDYAPLVKILSEESAFFRQRLREELKMGKNFPLARKDAVKACAEREYPEKKILWDILETPNHILGLEYLKALDRMNSPIIPVTVRREGAGYHDENIRQKYPSASAIRKMLLDGGRENALCDLLTEAMGGGAYLLLSHWQKDDTVCWDDLMRCLDYAILMEEEDVEEFFGFDVDMAARLQKMHKPGCSFSFLLDQLHTKRLTDAAWRRALLHRVLHIKKEDFLSTAADVPVPYARVLGFAKRAAPLLKRIRAQAEIPLIQKPAQGRKSFKSGSAAERLFEADIRAAQLYEQTAAAKSGRAPVSEWVRQQIIL</sequence>
<dbReference type="InterPro" id="IPR008513">
    <property type="entry name" value="tRNA(Met)_cyd_acetate_ligase"/>
</dbReference>
<keyword evidence="1 2" id="KW-0819">tRNA processing</keyword>
<evidence type="ECO:0000313" key="4">
    <source>
        <dbReference type="Proteomes" id="UP000824049"/>
    </source>
</evidence>
<dbReference type="PANTHER" id="PTHR37825:SF1">
    <property type="entry name" value="TRNA(MET) CYTIDINE ACETATE LIGASE"/>
    <property type="match status" value="1"/>
</dbReference>
<protein>
    <recommendedName>
        <fullName evidence="2">tRNA(Met) cytidine acetate ligase</fullName>
        <ecNumber evidence="2">6.3.4.-</ecNumber>
    </recommendedName>
</protein>
<keyword evidence="2" id="KW-0694">RNA-binding</keyword>
<dbReference type="GO" id="GO:0005737">
    <property type="term" value="C:cytoplasm"/>
    <property type="evidence" value="ECO:0007669"/>
    <property type="project" value="UniProtKB-SubCell"/>
</dbReference>
<keyword evidence="2" id="KW-0963">Cytoplasm</keyword>
<organism evidence="3 4">
    <name type="scientific">Candidatus Anaerobutyricum stercoris</name>
    <dbReference type="NCBI Taxonomy" id="2838457"/>
    <lineage>
        <taxon>Bacteria</taxon>
        <taxon>Bacillati</taxon>
        <taxon>Bacillota</taxon>
        <taxon>Clostridia</taxon>
        <taxon>Lachnospirales</taxon>
        <taxon>Lachnospiraceae</taxon>
        <taxon>Anaerobutyricum</taxon>
    </lineage>
</organism>
<dbReference type="PANTHER" id="PTHR37825">
    <property type="entry name" value="TRNA(MET) CYTIDINE ACETATE LIGASE"/>
    <property type="match status" value="1"/>
</dbReference>
<feature type="binding site" evidence="2">
    <location>
        <position position="169"/>
    </location>
    <ligand>
        <name>ATP</name>
        <dbReference type="ChEBI" id="CHEBI:30616"/>
    </ligand>
</feature>
<reference evidence="3" key="1">
    <citation type="journal article" date="2021" name="PeerJ">
        <title>Extensive microbial diversity within the chicken gut microbiome revealed by metagenomics and culture.</title>
        <authorList>
            <person name="Gilroy R."/>
            <person name="Ravi A."/>
            <person name="Getino M."/>
            <person name="Pursley I."/>
            <person name="Horton D.L."/>
            <person name="Alikhan N.F."/>
            <person name="Baker D."/>
            <person name="Gharbi K."/>
            <person name="Hall N."/>
            <person name="Watson M."/>
            <person name="Adriaenssens E.M."/>
            <person name="Foster-Nyarko E."/>
            <person name="Jarju S."/>
            <person name="Secka A."/>
            <person name="Antonio M."/>
            <person name="Oren A."/>
            <person name="Chaudhuri R.R."/>
            <person name="La Ragione R."/>
            <person name="Hildebrand F."/>
            <person name="Pallen M.J."/>
        </authorList>
    </citation>
    <scope>NUCLEOTIDE SEQUENCE</scope>
    <source>
        <strain evidence="3">CHK179-28034</strain>
    </source>
</reference>
<comment type="similarity">
    <text evidence="2">Belongs to the TmcAL family.</text>
</comment>
<dbReference type="Proteomes" id="UP000824049">
    <property type="component" value="Unassembled WGS sequence"/>
</dbReference>
<dbReference type="HAMAP" id="MF_01539">
    <property type="entry name" value="TmcAL"/>
    <property type="match status" value="1"/>
</dbReference>
<comment type="catalytic activity">
    <reaction evidence="2">
        <text>cytidine(34) in elongator tRNA(Met) + acetate + ATP = N(4)-acetylcytidine(34) in elongator tRNA(Met) + AMP + diphosphate</text>
        <dbReference type="Rhea" id="RHEA:58144"/>
        <dbReference type="Rhea" id="RHEA-COMP:10693"/>
        <dbReference type="Rhea" id="RHEA-COMP:10694"/>
        <dbReference type="ChEBI" id="CHEBI:30089"/>
        <dbReference type="ChEBI" id="CHEBI:30616"/>
        <dbReference type="ChEBI" id="CHEBI:33019"/>
        <dbReference type="ChEBI" id="CHEBI:74900"/>
        <dbReference type="ChEBI" id="CHEBI:82748"/>
        <dbReference type="ChEBI" id="CHEBI:456215"/>
    </reaction>
</comment>
<feature type="binding site" evidence="2">
    <location>
        <position position="102"/>
    </location>
    <ligand>
        <name>ATP</name>
        <dbReference type="ChEBI" id="CHEBI:30616"/>
    </ligand>
</feature>
<accession>A0A9D2EMD2</accession>
<name>A0A9D2EMD2_9FIRM</name>
<dbReference type="GO" id="GO:0006400">
    <property type="term" value="P:tRNA modification"/>
    <property type="evidence" value="ECO:0007669"/>
    <property type="project" value="UniProtKB-UniRule"/>
</dbReference>
<evidence type="ECO:0000313" key="3">
    <source>
        <dbReference type="EMBL" id="HIZ39872.1"/>
    </source>
</evidence>
<dbReference type="GO" id="GO:0005524">
    <property type="term" value="F:ATP binding"/>
    <property type="evidence" value="ECO:0007669"/>
    <property type="project" value="UniProtKB-KW"/>
</dbReference>
<dbReference type="InterPro" id="IPR014729">
    <property type="entry name" value="Rossmann-like_a/b/a_fold"/>
</dbReference>
<gene>
    <name evidence="2" type="primary">tmcAL</name>
    <name evidence="3" type="ORF">H9968_08110</name>
</gene>
<keyword evidence="2" id="KW-0820">tRNA-binding</keyword>
<comment type="caution">
    <text evidence="2">Lacks conserved residue(s) required for the propagation of feature annotation.</text>
</comment>
<dbReference type="GO" id="GO:0016879">
    <property type="term" value="F:ligase activity, forming carbon-nitrogen bonds"/>
    <property type="evidence" value="ECO:0007669"/>
    <property type="project" value="UniProtKB-UniRule"/>
</dbReference>